<evidence type="ECO:0000256" key="3">
    <source>
        <dbReference type="ARBA" id="ARBA00022806"/>
    </source>
</evidence>
<comment type="similarity">
    <text evidence="5">Belongs to the DEAD box helicase family.</text>
</comment>
<keyword evidence="4" id="KW-0067">ATP-binding</keyword>
<evidence type="ECO:0000313" key="8">
    <source>
        <dbReference type="EMBL" id="RBL91665.1"/>
    </source>
</evidence>
<keyword evidence="1" id="KW-0547">Nucleotide-binding</keyword>
<dbReference type="Proteomes" id="UP000253410">
    <property type="component" value="Unassembled WGS sequence"/>
</dbReference>
<dbReference type="Gene3D" id="3.30.70.330">
    <property type="match status" value="1"/>
</dbReference>
<accession>A0A365Y1E7</accession>
<evidence type="ECO:0000256" key="1">
    <source>
        <dbReference type="ARBA" id="ARBA00022741"/>
    </source>
</evidence>
<keyword evidence="3 8" id="KW-0347">Helicase</keyword>
<keyword evidence="2" id="KW-0378">Hydrolase</keyword>
<dbReference type="InterPro" id="IPR005580">
    <property type="entry name" value="DbpA/CsdA_RNA-bd_dom"/>
</dbReference>
<dbReference type="InterPro" id="IPR001650">
    <property type="entry name" value="Helicase_C-like"/>
</dbReference>
<protein>
    <submittedName>
        <fullName evidence="8">Helicase</fullName>
    </submittedName>
</protein>
<keyword evidence="9" id="KW-1185">Reference proteome</keyword>
<dbReference type="PROSITE" id="PS51192">
    <property type="entry name" value="HELICASE_ATP_BIND_1"/>
    <property type="match status" value="1"/>
</dbReference>
<comment type="caution">
    <text evidence="8">The sequence shown here is derived from an EMBL/GenBank/DDBJ whole genome shotgun (WGS) entry which is preliminary data.</text>
</comment>
<dbReference type="PROSITE" id="PS51194">
    <property type="entry name" value="HELICASE_CTER"/>
    <property type="match status" value="1"/>
</dbReference>
<dbReference type="OrthoDB" id="634931at2"/>
<dbReference type="RefSeq" id="WP_113614263.1">
    <property type="nucleotide sequence ID" value="NZ_QFFJ01000001.1"/>
</dbReference>
<evidence type="ECO:0000256" key="5">
    <source>
        <dbReference type="ARBA" id="ARBA00038437"/>
    </source>
</evidence>
<dbReference type="InterPro" id="IPR011545">
    <property type="entry name" value="DEAD/DEAH_box_helicase_dom"/>
</dbReference>
<dbReference type="InterPro" id="IPR027417">
    <property type="entry name" value="P-loop_NTPase"/>
</dbReference>
<dbReference type="CDD" id="cd12252">
    <property type="entry name" value="RRM_DbpA"/>
    <property type="match status" value="1"/>
</dbReference>
<dbReference type="Pfam" id="PF00270">
    <property type="entry name" value="DEAD"/>
    <property type="match status" value="1"/>
</dbReference>
<dbReference type="CDD" id="cd00268">
    <property type="entry name" value="DEADc"/>
    <property type="match status" value="1"/>
</dbReference>
<gene>
    <name evidence="8" type="ORF">DF182_03360</name>
</gene>
<dbReference type="SUPFAM" id="SSF52540">
    <property type="entry name" value="P-loop containing nucleoside triphosphate hydrolases"/>
    <property type="match status" value="1"/>
</dbReference>
<evidence type="ECO:0000313" key="9">
    <source>
        <dbReference type="Proteomes" id="UP000253410"/>
    </source>
</evidence>
<dbReference type="AlphaFoldDB" id="A0A365Y1E7"/>
<dbReference type="SMART" id="SM00490">
    <property type="entry name" value="HELICc"/>
    <property type="match status" value="1"/>
</dbReference>
<dbReference type="PANTHER" id="PTHR47959">
    <property type="entry name" value="ATP-DEPENDENT RNA HELICASE RHLE-RELATED"/>
    <property type="match status" value="1"/>
</dbReference>
<dbReference type="SMART" id="SM00487">
    <property type="entry name" value="DEXDc"/>
    <property type="match status" value="1"/>
</dbReference>
<dbReference type="GO" id="GO:0003676">
    <property type="term" value="F:nucleic acid binding"/>
    <property type="evidence" value="ECO:0007669"/>
    <property type="project" value="InterPro"/>
</dbReference>
<name>A0A365Y1E7_9BACT</name>
<evidence type="ECO:0000256" key="4">
    <source>
        <dbReference type="ARBA" id="ARBA00022840"/>
    </source>
</evidence>
<evidence type="ECO:0000259" key="6">
    <source>
        <dbReference type="PROSITE" id="PS51192"/>
    </source>
</evidence>
<dbReference type="GO" id="GO:0003724">
    <property type="term" value="F:RNA helicase activity"/>
    <property type="evidence" value="ECO:0007669"/>
    <property type="project" value="TreeGrafter"/>
</dbReference>
<dbReference type="PANTHER" id="PTHR47959:SF1">
    <property type="entry name" value="ATP-DEPENDENT RNA HELICASE DBPA"/>
    <property type="match status" value="1"/>
</dbReference>
<dbReference type="InterPro" id="IPR044742">
    <property type="entry name" value="DEAD/DEAH_RhlB"/>
</dbReference>
<evidence type="ECO:0000259" key="7">
    <source>
        <dbReference type="PROSITE" id="PS51194"/>
    </source>
</evidence>
<dbReference type="EMBL" id="QFFJ01000001">
    <property type="protein sequence ID" value="RBL91665.1"/>
    <property type="molecule type" value="Genomic_DNA"/>
</dbReference>
<sequence>MQKGTYSLEDILSNLKIKTLNDMQEASVAANRQHSDVILLSATGSGKTLAFLLPVLERLDPANKKTQAMIVAPSRELALQIEKVFKLMGTGYKITATYGGHLRETEENNLVQPPAVIVGTPGRICDHIRRGNITTDTIETLVLDEFDKSLELGFQEEVSFIISSLPGVTKRILTSATEAVDIPDFVNLDNPQKLNFLPEDGTPQARLAYQQVLSPENDKVETLFRLICHLGNRSTIVFCNHREAVERTSTMLSEKGILNEFYHGAMEQRERDSALCKFRNGTVNVLVTTDLAARGLDIPNIRYIVHFHLPHTEDSWTHRNGRTARMEASGTAIVILAPDEKLMPYITETVDTIQLPEKAVLPEKPKWTTLFISAGKKDKVNKIDIVGFLTKKGMLKKEDVGLIEVKDFFSFVAIVKSKASNTLHIIKDERIKNKKVKIDVAK</sequence>
<dbReference type="InterPro" id="IPR014001">
    <property type="entry name" value="Helicase_ATP-bd"/>
</dbReference>
<dbReference type="InterPro" id="IPR012677">
    <property type="entry name" value="Nucleotide-bd_a/b_plait_sf"/>
</dbReference>
<dbReference type="GO" id="GO:0016787">
    <property type="term" value="F:hydrolase activity"/>
    <property type="evidence" value="ECO:0007669"/>
    <property type="project" value="UniProtKB-KW"/>
</dbReference>
<dbReference type="GO" id="GO:0005829">
    <property type="term" value="C:cytosol"/>
    <property type="evidence" value="ECO:0007669"/>
    <property type="project" value="TreeGrafter"/>
</dbReference>
<dbReference type="Gene3D" id="3.40.50.300">
    <property type="entry name" value="P-loop containing nucleotide triphosphate hydrolases"/>
    <property type="match status" value="2"/>
</dbReference>
<organism evidence="8 9">
    <name type="scientific">Chitinophaga flava</name>
    <dbReference type="NCBI Taxonomy" id="2259036"/>
    <lineage>
        <taxon>Bacteria</taxon>
        <taxon>Pseudomonadati</taxon>
        <taxon>Bacteroidota</taxon>
        <taxon>Chitinophagia</taxon>
        <taxon>Chitinophagales</taxon>
        <taxon>Chitinophagaceae</taxon>
        <taxon>Chitinophaga</taxon>
    </lineage>
</organism>
<dbReference type="InterPro" id="IPR050079">
    <property type="entry name" value="DEAD_box_RNA_helicase"/>
</dbReference>
<evidence type="ECO:0000256" key="2">
    <source>
        <dbReference type="ARBA" id="ARBA00022801"/>
    </source>
</evidence>
<dbReference type="GO" id="GO:0005524">
    <property type="term" value="F:ATP binding"/>
    <property type="evidence" value="ECO:0007669"/>
    <property type="project" value="UniProtKB-KW"/>
</dbReference>
<proteinExistence type="inferred from homology"/>
<feature type="domain" description="Helicase ATP-binding" evidence="6">
    <location>
        <begin position="28"/>
        <end position="196"/>
    </location>
</feature>
<dbReference type="CDD" id="cd18787">
    <property type="entry name" value="SF2_C_DEAD"/>
    <property type="match status" value="1"/>
</dbReference>
<feature type="domain" description="Helicase C-terminal" evidence="7">
    <location>
        <begin position="222"/>
        <end position="372"/>
    </location>
</feature>
<dbReference type="Pfam" id="PF00271">
    <property type="entry name" value="Helicase_C"/>
    <property type="match status" value="1"/>
</dbReference>
<dbReference type="Pfam" id="PF03880">
    <property type="entry name" value="DbpA"/>
    <property type="match status" value="1"/>
</dbReference>
<reference evidence="8 9" key="1">
    <citation type="submission" date="2018-05" db="EMBL/GenBank/DDBJ databases">
        <title>Chitinophaga sp. K3CV102501T nov., isolated from isolated from a monsoon evergreen broad-leaved forest soil.</title>
        <authorList>
            <person name="Lv Y."/>
        </authorList>
    </citation>
    <scope>NUCLEOTIDE SEQUENCE [LARGE SCALE GENOMIC DNA]</scope>
    <source>
        <strain evidence="8 9">GDMCC 1.1325</strain>
    </source>
</reference>